<dbReference type="SUPFAM" id="SSF46689">
    <property type="entry name" value="Homeodomain-like"/>
    <property type="match status" value="1"/>
</dbReference>
<organism evidence="1 2">
    <name type="scientific">Coprinellus micaceus</name>
    <name type="common">Glistening ink-cap mushroom</name>
    <name type="synonym">Coprinus micaceus</name>
    <dbReference type="NCBI Taxonomy" id="71717"/>
    <lineage>
        <taxon>Eukaryota</taxon>
        <taxon>Fungi</taxon>
        <taxon>Dikarya</taxon>
        <taxon>Basidiomycota</taxon>
        <taxon>Agaricomycotina</taxon>
        <taxon>Agaricomycetes</taxon>
        <taxon>Agaricomycetidae</taxon>
        <taxon>Agaricales</taxon>
        <taxon>Agaricineae</taxon>
        <taxon>Psathyrellaceae</taxon>
        <taxon>Coprinellus</taxon>
    </lineage>
</organism>
<dbReference type="EMBL" id="QPFP01000094">
    <property type="protein sequence ID" value="TEB22296.1"/>
    <property type="molecule type" value="Genomic_DNA"/>
</dbReference>
<feature type="non-terminal residue" evidence="1">
    <location>
        <position position="139"/>
    </location>
</feature>
<dbReference type="PANTHER" id="PTHR48472:SF1">
    <property type="entry name" value="TC1-LIKE TRANSPOSASE DDE DOMAIN-CONTAINING PROTEIN"/>
    <property type="match status" value="1"/>
</dbReference>
<comment type="caution">
    <text evidence="1">The sequence shown here is derived from an EMBL/GenBank/DDBJ whole genome shotgun (WGS) entry which is preliminary data.</text>
</comment>
<evidence type="ECO:0000313" key="2">
    <source>
        <dbReference type="Proteomes" id="UP000298030"/>
    </source>
</evidence>
<dbReference type="STRING" id="71717.A0A4Y7SKA1"/>
<keyword evidence="2" id="KW-1185">Reference proteome</keyword>
<protein>
    <recommendedName>
        <fullName evidence="3">Winged helix-turn helix domain-containing protein</fullName>
    </recommendedName>
</protein>
<dbReference type="InterPro" id="IPR009057">
    <property type="entry name" value="Homeodomain-like_sf"/>
</dbReference>
<feature type="non-terminal residue" evidence="1">
    <location>
        <position position="1"/>
    </location>
</feature>
<proteinExistence type="predicted"/>
<accession>A0A4Y7SKA1</accession>
<dbReference type="PANTHER" id="PTHR48472">
    <property type="entry name" value="TC1-LIKE TRANSPOSASE DDE DOMAIN-CONTAINING PROTEIN"/>
    <property type="match status" value="1"/>
</dbReference>
<dbReference type="OrthoDB" id="3264182at2759"/>
<evidence type="ECO:0008006" key="3">
    <source>
        <dbReference type="Google" id="ProtNLM"/>
    </source>
</evidence>
<gene>
    <name evidence="1" type="ORF">FA13DRAFT_1577402</name>
</gene>
<reference evidence="1 2" key="1">
    <citation type="journal article" date="2019" name="Nat. Ecol. Evol.">
        <title>Megaphylogeny resolves global patterns of mushroom evolution.</title>
        <authorList>
            <person name="Varga T."/>
            <person name="Krizsan K."/>
            <person name="Foldi C."/>
            <person name="Dima B."/>
            <person name="Sanchez-Garcia M."/>
            <person name="Sanchez-Ramirez S."/>
            <person name="Szollosi G.J."/>
            <person name="Szarkandi J.G."/>
            <person name="Papp V."/>
            <person name="Albert L."/>
            <person name="Andreopoulos W."/>
            <person name="Angelini C."/>
            <person name="Antonin V."/>
            <person name="Barry K.W."/>
            <person name="Bougher N.L."/>
            <person name="Buchanan P."/>
            <person name="Buyck B."/>
            <person name="Bense V."/>
            <person name="Catcheside P."/>
            <person name="Chovatia M."/>
            <person name="Cooper J."/>
            <person name="Damon W."/>
            <person name="Desjardin D."/>
            <person name="Finy P."/>
            <person name="Geml J."/>
            <person name="Haridas S."/>
            <person name="Hughes K."/>
            <person name="Justo A."/>
            <person name="Karasinski D."/>
            <person name="Kautmanova I."/>
            <person name="Kiss B."/>
            <person name="Kocsube S."/>
            <person name="Kotiranta H."/>
            <person name="LaButti K.M."/>
            <person name="Lechner B.E."/>
            <person name="Liimatainen K."/>
            <person name="Lipzen A."/>
            <person name="Lukacs Z."/>
            <person name="Mihaltcheva S."/>
            <person name="Morgado L.N."/>
            <person name="Niskanen T."/>
            <person name="Noordeloos M.E."/>
            <person name="Ohm R.A."/>
            <person name="Ortiz-Santana B."/>
            <person name="Ovrebo C."/>
            <person name="Racz N."/>
            <person name="Riley R."/>
            <person name="Savchenko A."/>
            <person name="Shiryaev A."/>
            <person name="Soop K."/>
            <person name="Spirin V."/>
            <person name="Szebenyi C."/>
            <person name="Tomsovsky M."/>
            <person name="Tulloss R.E."/>
            <person name="Uehling J."/>
            <person name="Grigoriev I.V."/>
            <person name="Vagvolgyi C."/>
            <person name="Papp T."/>
            <person name="Martin F.M."/>
            <person name="Miettinen O."/>
            <person name="Hibbett D.S."/>
            <person name="Nagy L.G."/>
        </authorList>
    </citation>
    <scope>NUCLEOTIDE SEQUENCE [LARGE SCALE GENOMIC DNA]</scope>
    <source>
        <strain evidence="1 2">FP101781</strain>
    </source>
</reference>
<evidence type="ECO:0000313" key="1">
    <source>
        <dbReference type="EMBL" id="TEB22296.1"/>
    </source>
</evidence>
<sequence>TEIAINLDMPLHVIQCALKVWDNTGDVSLGWRGGRSHVLEPAHCEYILSLLENTPDMYLDELQHQLENTHGVVTTISTISRTLHRLGVSSKKLSRMACEHSDEAWCRFGFEIGQYPAEYIVCADESAVNILTTYRMNGW</sequence>
<dbReference type="Proteomes" id="UP000298030">
    <property type="component" value="Unassembled WGS sequence"/>
</dbReference>
<dbReference type="AlphaFoldDB" id="A0A4Y7SKA1"/>
<name>A0A4Y7SKA1_COPMI</name>